<evidence type="ECO:0000313" key="3">
    <source>
        <dbReference type="EMBL" id="SDI91476.1"/>
    </source>
</evidence>
<dbReference type="STRING" id="376427.SAMN04487954_10274"/>
<accession>A0A1G8PGK9</accession>
<feature type="chain" id="PRO_5011432630" evidence="2">
    <location>
        <begin position="25"/>
        <end position="301"/>
    </location>
</feature>
<dbReference type="AlphaFoldDB" id="A0A1G8PGK9"/>
<name>A0A1G8PGK9_9GAMM</name>
<sequence>MKTFAKAPLALAITALLAAPYALAGDNDFDTDAKMDVDVENDIEVEIGHEIENDIWVELDLKADVVDPNHFSIATIDRKQFTNENSVYDDETDNDSTATGSGNRASGNMGVNVASGGLNSQANDAAISKGSDNGSTTTTTTTTEYDYYPTSYHGGVWKPTEETTVETDEAMVFAKAATFSIQSSSNGIYNNDATNNNAGTTDSFNRASGNLGVNMAAGFGNAQHNGMALSVGNNSSAEATVAGVQAVYNNELDNEVSCGCGNTNNSYLTNSFNRASGNVGVNIASGNANMQSNTLSIARAK</sequence>
<dbReference type="RefSeq" id="WP_143005061.1">
    <property type="nucleotide sequence ID" value="NZ_FNES01000002.1"/>
</dbReference>
<keyword evidence="4" id="KW-1185">Reference proteome</keyword>
<dbReference type="OrthoDB" id="5833205at2"/>
<evidence type="ECO:0000256" key="2">
    <source>
        <dbReference type="SAM" id="SignalP"/>
    </source>
</evidence>
<evidence type="ECO:0000256" key="1">
    <source>
        <dbReference type="SAM" id="MobiDB-lite"/>
    </source>
</evidence>
<protein>
    <submittedName>
        <fullName evidence="3">Uncharacterized protein</fullName>
    </submittedName>
</protein>
<feature type="compositionally biased region" description="Polar residues" evidence="1">
    <location>
        <begin position="95"/>
        <end position="106"/>
    </location>
</feature>
<proteinExistence type="predicted"/>
<feature type="region of interest" description="Disordered" evidence="1">
    <location>
        <begin position="85"/>
        <end position="144"/>
    </location>
</feature>
<evidence type="ECO:0000313" key="4">
    <source>
        <dbReference type="Proteomes" id="UP000198525"/>
    </source>
</evidence>
<organism evidence="3 4">
    <name type="scientific">Billgrantia gudaonensis</name>
    <dbReference type="NCBI Taxonomy" id="376427"/>
    <lineage>
        <taxon>Bacteria</taxon>
        <taxon>Pseudomonadati</taxon>
        <taxon>Pseudomonadota</taxon>
        <taxon>Gammaproteobacteria</taxon>
        <taxon>Oceanospirillales</taxon>
        <taxon>Halomonadaceae</taxon>
        <taxon>Billgrantia</taxon>
    </lineage>
</organism>
<gene>
    <name evidence="3" type="ORF">SAMN04487954_10274</name>
</gene>
<dbReference type="Proteomes" id="UP000198525">
    <property type="component" value="Unassembled WGS sequence"/>
</dbReference>
<dbReference type="EMBL" id="FNES01000002">
    <property type="protein sequence ID" value="SDI91476.1"/>
    <property type="molecule type" value="Genomic_DNA"/>
</dbReference>
<keyword evidence="2" id="KW-0732">Signal</keyword>
<feature type="signal peptide" evidence="2">
    <location>
        <begin position="1"/>
        <end position="24"/>
    </location>
</feature>
<reference evidence="3" key="1">
    <citation type="submission" date="2016-10" db="EMBL/GenBank/DDBJ databases">
        <authorList>
            <person name="de Groot N.N."/>
        </authorList>
    </citation>
    <scope>NUCLEOTIDE SEQUENCE [LARGE SCALE GENOMIC DNA]</scope>
    <source>
        <strain evidence="3">CGMCC 1.6133</strain>
    </source>
</reference>